<dbReference type="STRING" id="686340.Metal_3986"/>
<dbReference type="eggNOG" id="COG3484">
    <property type="taxonomic scope" value="Bacteria"/>
</dbReference>
<dbReference type="SUPFAM" id="SSF56235">
    <property type="entry name" value="N-terminal nucleophile aminohydrolases (Ntn hydrolases)"/>
    <property type="match status" value="1"/>
</dbReference>
<dbReference type="RefSeq" id="WP_005375089.1">
    <property type="nucleotide sequence ID" value="NZ_CM001475.1"/>
</dbReference>
<dbReference type="GO" id="GO:0008233">
    <property type="term" value="F:peptidase activity"/>
    <property type="evidence" value="ECO:0007669"/>
    <property type="project" value="UniProtKB-KW"/>
</dbReference>
<accession>H8GJT3</accession>
<protein>
    <submittedName>
        <fullName evidence="1">Putative proteasome-type protease</fullName>
    </submittedName>
</protein>
<evidence type="ECO:0000313" key="2">
    <source>
        <dbReference type="Proteomes" id="UP000005090"/>
    </source>
</evidence>
<sequence length="248" mass="27290">MTYCVGLLLKDGLVFASDSRTNAGVDYVTSFSKLHIFTPAPDRFFVLMSSGNLATTQGVLNRIVRDLEYPSDRGSLLTARYMFEAADYIGKISQEIQREHGPALMSSGVSVETTLILGGQIQGQNPGLMLIYPQGNYFEATRETPYLQIGENKYGKPVLDRAVGALTGLEEGARLLLVSLDATSRSNATVGPPFEVAIYRRDDMKINHHLKLAANDPYLLQLQQCWNEGLCATLHSLPVFDWETPALG</sequence>
<dbReference type="Gene3D" id="3.60.20.10">
    <property type="entry name" value="Glutamine Phosphoribosylpyrophosphate, subunit 1, domain 1"/>
    <property type="match status" value="1"/>
</dbReference>
<reference evidence="1 2" key="1">
    <citation type="journal article" date="2013" name="Genome Announc.">
        <title>Genome Sequence of the Obligate Gammaproteobacterial Methanotroph Methylomicrobium album Strain BG8.</title>
        <authorList>
            <person name="Kits K.D."/>
            <person name="Kalyuzhnaya M.G."/>
            <person name="Klotz M.G."/>
            <person name="Jetten M.S."/>
            <person name="Op den Camp H.J."/>
            <person name="Vuilleumier S."/>
            <person name="Bringel F."/>
            <person name="Dispirito A.A."/>
            <person name="Murrell J.C."/>
            <person name="Bruce D."/>
            <person name="Cheng J.F."/>
            <person name="Copeland A."/>
            <person name="Goodwin L."/>
            <person name="Hauser L."/>
            <person name="Lajus A."/>
            <person name="Land M.L."/>
            <person name="Lapidus A."/>
            <person name="Lucas S."/>
            <person name="Medigue C."/>
            <person name="Pitluck S."/>
            <person name="Woyke T."/>
            <person name="Zeytun A."/>
            <person name="Stein L.Y."/>
        </authorList>
    </citation>
    <scope>NUCLEOTIDE SEQUENCE [LARGE SCALE GENOMIC DNA]</scope>
    <source>
        <strain evidence="1 2">BG8</strain>
    </source>
</reference>
<dbReference type="EMBL" id="CM001475">
    <property type="protein sequence ID" value="EIC31612.1"/>
    <property type="molecule type" value="Genomic_DNA"/>
</dbReference>
<dbReference type="GO" id="GO:0006508">
    <property type="term" value="P:proteolysis"/>
    <property type="evidence" value="ECO:0007669"/>
    <property type="project" value="UniProtKB-KW"/>
</dbReference>
<evidence type="ECO:0000313" key="1">
    <source>
        <dbReference type="EMBL" id="EIC31612.1"/>
    </source>
</evidence>
<dbReference type="PIRSF" id="PIRSF009120">
    <property type="entry name" value="UCP009120_prtse"/>
    <property type="match status" value="1"/>
</dbReference>
<dbReference type="GO" id="GO:0000502">
    <property type="term" value="C:proteasome complex"/>
    <property type="evidence" value="ECO:0007669"/>
    <property type="project" value="UniProtKB-KW"/>
</dbReference>
<keyword evidence="1" id="KW-0647">Proteasome</keyword>
<keyword evidence="1" id="KW-0645">Protease</keyword>
<name>H8GJT3_METAL</name>
<dbReference type="AlphaFoldDB" id="H8GJT3"/>
<organism evidence="1 2">
    <name type="scientific">Methylomicrobium album BG8</name>
    <dbReference type="NCBI Taxonomy" id="686340"/>
    <lineage>
        <taxon>Bacteria</taxon>
        <taxon>Pseudomonadati</taxon>
        <taxon>Pseudomonadota</taxon>
        <taxon>Gammaproteobacteria</taxon>
        <taxon>Methylococcales</taxon>
        <taxon>Methylococcaceae</taxon>
        <taxon>Methylomicrobium</taxon>
    </lineage>
</organism>
<dbReference type="Proteomes" id="UP000005090">
    <property type="component" value="Chromosome"/>
</dbReference>
<dbReference type="InterPro" id="IPR029055">
    <property type="entry name" value="Ntn_hydrolases_N"/>
</dbReference>
<keyword evidence="2" id="KW-1185">Reference proteome</keyword>
<proteinExistence type="predicted"/>
<dbReference type="InterPro" id="IPR016545">
    <property type="entry name" value="UCP009120_prtse"/>
</dbReference>
<dbReference type="HOGENOM" id="CLU_066183_0_0_6"/>
<keyword evidence="1" id="KW-0378">Hydrolase</keyword>
<gene>
    <name evidence="1" type="ORF">Metal_3986</name>
</gene>